<evidence type="ECO:0000313" key="1">
    <source>
        <dbReference type="EMBL" id="KAK2090199.1"/>
    </source>
</evidence>
<evidence type="ECO:0000313" key="2">
    <source>
        <dbReference type="Proteomes" id="UP001266305"/>
    </source>
</evidence>
<gene>
    <name evidence="1" type="ORF">P7K49_031455</name>
</gene>
<accession>A0ABQ9TZG5</accession>
<name>A0ABQ9TZG5_SAGOE</name>
<dbReference type="EMBL" id="JASSZA010000017">
    <property type="protein sequence ID" value="KAK2090199.1"/>
    <property type="molecule type" value="Genomic_DNA"/>
</dbReference>
<feature type="non-terminal residue" evidence="1">
    <location>
        <position position="75"/>
    </location>
</feature>
<dbReference type="Proteomes" id="UP001266305">
    <property type="component" value="Unassembled WGS sequence"/>
</dbReference>
<sequence length="75" mass="8045">LLPHMLDSCMLLSRAGIRGALRCSPGSGCRGYGLPGQEKRPLQILMTSQAPAGFMDSVICPQLDSPNSASEWQLE</sequence>
<comment type="caution">
    <text evidence="1">The sequence shown here is derived from an EMBL/GenBank/DDBJ whole genome shotgun (WGS) entry which is preliminary data.</text>
</comment>
<protein>
    <submittedName>
        <fullName evidence="1">Uncharacterized protein</fullName>
    </submittedName>
</protein>
<reference evidence="1 2" key="1">
    <citation type="submission" date="2023-05" db="EMBL/GenBank/DDBJ databases">
        <title>B98-5 Cell Line De Novo Hybrid Assembly: An Optical Mapping Approach.</title>
        <authorList>
            <person name="Kananen K."/>
            <person name="Auerbach J.A."/>
            <person name="Kautto E."/>
            <person name="Blachly J.S."/>
        </authorList>
    </citation>
    <scope>NUCLEOTIDE SEQUENCE [LARGE SCALE GENOMIC DNA]</scope>
    <source>
        <strain evidence="1">B95-8</strain>
        <tissue evidence="1">Cell line</tissue>
    </source>
</reference>
<keyword evidence="2" id="KW-1185">Reference proteome</keyword>
<proteinExistence type="predicted"/>
<organism evidence="1 2">
    <name type="scientific">Saguinus oedipus</name>
    <name type="common">Cotton-top tamarin</name>
    <name type="synonym">Oedipomidas oedipus</name>
    <dbReference type="NCBI Taxonomy" id="9490"/>
    <lineage>
        <taxon>Eukaryota</taxon>
        <taxon>Metazoa</taxon>
        <taxon>Chordata</taxon>
        <taxon>Craniata</taxon>
        <taxon>Vertebrata</taxon>
        <taxon>Euteleostomi</taxon>
        <taxon>Mammalia</taxon>
        <taxon>Eutheria</taxon>
        <taxon>Euarchontoglires</taxon>
        <taxon>Primates</taxon>
        <taxon>Haplorrhini</taxon>
        <taxon>Platyrrhini</taxon>
        <taxon>Cebidae</taxon>
        <taxon>Callitrichinae</taxon>
        <taxon>Saguinus</taxon>
    </lineage>
</organism>
<feature type="non-terminal residue" evidence="1">
    <location>
        <position position="1"/>
    </location>
</feature>